<evidence type="ECO:0000313" key="2">
    <source>
        <dbReference type="Proteomes" id="UP000663814"/>
    </source>
</evidence>
<dbReference type="RefSeq" id="WP_205311316.1">
    <property type="nucleotide sequence ID" value="NZ_JAERQO010000005.1"/>
</dbReference>
<dbReference type="Pfam" id="PF05930">
    <property type="entry name" value="Phage_AlpA"/>
    <property type="match status" value="1"/>
</dbReference>
<dbReference type="EMBL" id="JAERPS020000004">
    <property type="protein sequence ID" value="MBZ9612570.1"/>
    <property type="molecule type" value="Genomic_DNA"/>
</dbReference>
<keyword evidence="2" id="KW-1185">Reference proteome</keyword>
<reference evidence="1 2" key="2">
    <citation type="submission" date="2021-08" db="EMBL/GenBank/DDBJ databases">
        <title>Rheinheimera aquimaris sp. nov., isolated from seawater of the East Sea in Korea.</title>
        <authorList>
            <person name="Kim K.H."/>
            <person name="Wenting R."/>
            <person name="Kim K.R."/>
            <person name="Jeon C.O."/>
        </authorList>
    </citation>
    <scope>NUCLEOTIDE SEQUENCE [LARGE SCALE GENOMIC DNA]</scope>
    <source>
        <strain evidence="1 2">MA-13</strain>
    </source>
</reference>
<name>A0ABS7XBY7_9GAMM</name>
<sequence>MQLLKLPEVLQIVRVGKTTWYTMIKQNEAPAPISLGARSVAWDSNDIENWINKRKAMSQKN</sequence>
<accession>A0ABS7XBY7</accession>
<evidence type="ECO:0000313" key="1">
    <source>
        <dbReference type="EMBL" id="MBZ9612570.1"/>
    </source>
</evidence>
<gene>
    <name evidence="1" type="ORF">I4W93_013275</name>
</gene>
<proteinExistence type="predicted"/>
<dbReference type="Gene3D" id="1.10.238.160">
    <property type="match status" value="1"/>
</dbReference>
<comment type="caution">
    <text evidence="1">The sequence shown here is derived from an EMBL/GenBank/DDBJ whole genome shotgun (WGS) entry which is preliminary data.</text>
</comment>
<dbReference type="InterPro" id="IPR010260">
    <property type="entry name" value="AlpA"/>
</dbReference>
<reference evidence="1 2" key="1">
    <citation type="submission" date="2020-12" db="EMBL/GenBank/DDBJ databases">
        <authorList>
            <person name="Ruan W."/>
            <person name="Khan S.A."/>
            <person name="Jeon C.O."/>
        </authorList>
    </citation>
    <scope>NUCLEOTIDE SEQUENCE [LARGE SCALE GENOMIC DNA]</scope>
    <source>
        <strain evidence="1 2">MA-13</strain>
    </source>
</reference>
<protein>
    <submittedName>
        <fullName evidence="1">AlpA family phage regulatory protein</fullName>
    </submittedName>
</protein>
<dbReference type="Proteomes" id="UP000663814">
    <property type="component" value="Unassembled WGS sequence"/>
</dbReference>
<organism evidence="1 2">
    <name type="scientific">Rheinheimera maricola</name>
    <dbReference type="NCBI Taxonomy" id="2793282"/>
    <lineage>
        <taxon>Bacteria</taxon>
        <taxon>Pseudomonadati</taxon>
        <taxon>Pseudomonadota</taxon>
        <taxon>Gammaproteobacteria</taxon>
        <taxon>Chromatiales</taxon>
        <taxon>Chromatiaceae</taxon>
        <taxon>Rheinheimera</taxon>
    </lineage>
</organism>